<dbReference type="InterPro" id="IPR047693">
    <property type="entry name" value="RNA-guided_IscB-like"/>
</dbReference>
<feature type="region of interest" description="Disordered" evidence="1">
    <location>
        <begin position="512"/>
        <end position="533"/>
    </location>
</feature>
<dbReference type="PANTHER" id="PTHR33877:SF2">
    <property type="entry name" value="OS07G0170200 PROTEIN"/>
    <property type="match status" value="1"/>
</dbReference>
<reference evidence="3 4" key="1">
    <citation type="submission" date="2017-06" db="EMBL/GenBank/DDBJ databases">
        <authorList>
            <person name="Kim H.J."/>
            <person name="Triplett B.A."/>
        </authorList>
    </citation>
    <scope>NUCLEOTIDE SEQUENCE [LARGE SCALE GENOMIC DNA]</scope>
    <source>
        <strain evidence="3 4">CGMCC 4.2132</strain>
    </source>
</reference>
<dbReference type="EMBL" id="FZOD01000047">
    <property type="protein sequence ID" value="SNT47264.1"/>
    <property type="molecule type" value="Genomic_DNA"/>
</dbReference>
<dbReference type="GO" id="GO:0003676">
    <property type="term" value="F:nucleic acid binding"/>
    <property type="evidence" value="ECO:0007669"/>
    <property type="project" value="InterPro"/>
</dbReference>
<dbReference type="GO" id="GO:0004519">
    <property type="term" value="F:endonuclease activity"/>
    <property type="evidence" value="ECO:0007669"/>
    <property type="project" value="UniProtKB-KW"/>
</dbReference>
<dbReference type="InterPro" id="IPR025938">
    <property type="entry name" value="RRXRR_dom"/>
</dbReference>
<accession>A0A239MYP6</accession>
<dbReference type="InterPro" id="IPR002711">
    <property type="entry name" value="HNH"/>
</dbReference>
<sequence>MTTFPMSEKTHQAVLPQRLALESVGADNPGGGDETAHRLPAMPGTGLEHGRGEIEQIGTRSARRHPKGASASEGANREVHPAVFVLDKHGQPLDPCHPARARRLLAAGRAVVARHTPFVIRLKDRTAADSTVQGVQVSIDPGSKHTGIAVFTEHDGDRNGRYALQLDHRGGQIHDKLTARSQYRRRRRSKNLRYRAPRFNNRTKPTGWLAPSLQHRVDTTMSWVTRLIRWAPVTAVHVEKVAFDTHALSAGRPLEGAEYQQGTLAGYEVREYLLAKWGRTCAYCGAQNVPLNLDHIHPRFRGGSDRISNLTLACIPCNQTKNATPIQEFLKAAPALLVTILRQAKAPLRDAAAGNATRWALWRALEATGLAVATASGGRTKWNRSRTGAPKSHTLDALHVGDLDTVTSWPGAVLVVKATGRGSYVRTRTDKHGFPRLRLPRTKQVEGFTTGDLVRATVPSGKKAGVHIGRVAVRSTGRFNIATRYSTVQGIGHRHVRLLQRADGYGYITRSETRDRSVFPPGPEGPGFHAGGN</sequence>
<dbReference type="PANTHER" id="PTHR33877">
    <property type="entry name" value="SLL1193 PROTEIN"/>
    <property type="match status" value="1"/>
</dbReference>
<evidence type="ECO:0000256" key="1">
    <source>
        <dbReference type="SAM" id="MobiDB-lite"/>
    </source>
</evidence>
<keyword evidence="3" id="KW-0255">Endonuclease</keyword>
<dbReference type="NCBIfam" id="NF040563">
    <property type="entry name" value="guided_IscB"/>
    <property type="match status" value="1"/>
</dbReference>
<dbReference type="AlphaFoldDB" id="A0A239MYP6"/>
<feature type="region of interest" description="Disordered" evidence="1">
    <location>
        <begin position="23"/>
        <end position="51"/>
    </location>
</feature>
<organism evidence="3 4">
    <name type="scientific">Streptosporangium subroseum</name>
    <dbReference type="NCBI Taxonomy" id="106412"/>
    <lineage>
        <taxon>Bacteria</taxon>
        <taxon>Bacillati</taxon>
        <taxon>Actinomycetota</taxon>
        <taxon>Actinomycetes</taxon>
        <taxon>Streptosporangiales</taxon>
        <taxon>Streptosporangiaceae</taxon>
        <taxon>Streptosporangium</taxon>
    </lineage>
</organism>
<evidence type="ECO:0000259" key="2">
    <source>
        <dbReference type="SMART" id="SM00507"/>
    </source>
</evidence>
<keyword evidence="3" id="KW-0540">Nuclease</keyword>
<keyword evidence="3" id="KW-0378">Hydrolase</keyword>
<dbReference type="Gene3D" id="1.10.30.50">
    <property type="match status" value="1"/>
</dbReference>
<protein>
    <submittedName>
        <fullName evidence="3">HNH endonuclease</fullName>
    </submittedName>
</protein>
<dbReference type="InterPro" id="IPR052892">
    <property type="entry name" value="NA-targeting_endonuclease"/>
</dbReference>
<keyword evidence="4" id="KW-1185">Reference proteome</keyword>
<gene>
    <name evidence="3" type="ORF">SAMN05216276_104758</name>
</gene>
<feature type="region of interest" description="Disordered" evidence="1">
    <location>
        <begin position="57"/>
        <end position="76"/>
    </location>
</feature>
<dbReference type="Pfam" id="PF01844">
    <property type="entry name" value="HNH"/>
    <property type="match status" value="1"/>
</dbReference>
<evidence type="ECO:0000313" key="3">
    <source>
        <dbReference type="EMBL" id="SNT47264.1"/>
    </source>
</evidence>
<dbReference type="InterPro" id="IPR003615">
    <property type="entry name" value="HNH_nuc"/>
</dbReference>
<dbReference type="Pfam" id="PF14239">
    <property type="entry name" value="RRXRR"/>
    <property type="match status" value="1"/>
</dbReference>
<feature type="domain" description="HNH nuclease" evidence="2">
    <location>
        <begin position="268"/>
        <end position="319"/>
    </location>
</feature>
<evidence type="ECO:0000313" key="4">
    <source>
        <dbReference type="Proteomes" id="UP000198282"/>
    </source>
</evidence>
<dbReference type="CDD" id="cd00085">
    <property type="entry name" value="HNHc"/>
    <property type="match status" value="1"/>
</dbReference>
<proteinExistence type="predicted"/>
<dbReference type="SMART" id="SM00507">
    <property type="entry name" value="HNHc"/>
    <property type="match status" value="1"/>
</dbReference>
<name>A0A239MYP6_9ACTN</name>
<dbReference type="Proteomes" id="UP000198282">
    <property type="component" value="Unassembled WGS sequence"/>
</dbReference>
<dbReference type="GO" id="GO:0008270">
    <property type="term" value="F:zinc ion binding"/>
    <property type="evidence" value="ECO:0007669"/>
    <property type="project" value="InterPro"/>
</dbReference>